<proteinExistence type="predicted"/>
<reference evidence="3" key="1">
    <citation type="submission" date="2022-07" db="EMBL/GenBank/DDBJ databases">
        <title>Genome Sequence of Agrocybe chaxingu.</title>
        <authorList>
            <person name="Buettner E."/>
        </authorList>
    </citation>
    <scope>NUCLEOTIDE SEQUENCE</scope>
    <source>
        <strain evidence="3">MP-N11</strain>
    </source>
</reference>
<dbReference type="InterPro" id="IPR009091">
    <property type="entry name" value="RCC1/BLIP-II"/>
</dbReference>
<dbReference type="Pfam" id="PF00415">
    <property type="entry name" value="RCC1"/>
    <property type="match status" value="2"/>
</dbReference>
<feature type="repeat" description="RCC1" evidence="2">
    <location>
        <begin position="209"/>
        <end position="264"/>
    </location>
</feature>
<gene>
    <name evidence="3" type="ORF">NLJ89_g6875</name>
</gene>
<name>A0A9W8K025_9AGAR</name>
<dbReference type="PANTHER" id="PTHR22870">
    <property type="entry name" value="REGULATOR OF CHROMOSOME CONDENSATION"/>
    <property type="match status" value="1"/>
</dbReference>
<sequence>MIHLCSSGSNAQGQLGNGSLHDAHTFRRVSFETQAPDITRIIDVAGGANHTILLLEARRADETRREIWGCGDGRKGQLGAKYQQDGPKSSFTRLVLGLEAAGLEEYTFKFIAATWETTYIVLEHEGKGDVVISLGSDEYGDLGVGDLRSAKGKENEVAQDFYIVRFDHLSTSHDAPFGPNNLKVKAISSGQRHVVVQLCLTQTNSPASLVFVGWGASRHGQLGPSSSLKPAPIQPLPQLVHSPDPDSIESYAAGIHHSAFLSNVGRLSALGSDRKHQLQVVEHFSSGPGHVQFVGCTWHGTYAVVQDDDCGVSSVYSSGSNSHSQLGWIPPSGSDERVGKVAFHHDSAAQKTVVQMACGSEHVLILFQGRDSSPARQELWGWGWNEHGNLGTGDTNDLPTPIRIWSPTPDDGLMKVEGIWAGCGTSWIAYRNAL</sequence>
<dbReference type="AlphaFoldDB" id="A0A9W8K025"/>
<evidence type="ECO:0000313" key="3">
    <source>
        <dbReference type="EMBL" id="KAJ3506434.1"/>
    </source>
</evidence>
<protein>
    <submittedName>
        <fullName evidence="3">Uncharacterized protein</fullName>
    </submittedName>
</protein>
<dbReference type="PANTHER" id="PTHR22870:SF408">
    <property type="entry name" value="OS09G0560450 PROTEIN"/>
    <property type="match status" value="1"/>
</dbReference>
<accession>A0A9W8K025</accession>
<evidence type="ECO:0000256" key="1">
    <source>
        <dbReference type="ARBA" id="ARBA00022737"/>
    </source>
</evidence>
<feature type="repeat" description="RCC1" evidence="2">
    <location>
        <begin position="313"/>
        <end position="369"/>
    </location>
</feature>
<dbReference type="PROSITE" id="PS50012">
    <property type="entry name" value="RCC1_3"/>
    <property type="match status" value="3"/>
</dbReference>
<dbReference type="Gene3D" id="2.130.10.30">
    <property type="entry name" value="Regulator of chromosome condensation 1/beta-lactamase-inhibitor protein II"/>
    <property type="match status" value="2"/>
</dbReference>
<evidence type="ECO:0000313" key="4">
    <source>
        <dbReference type="Proteomes" id="UP001148786"/>
    </source>
</evidence>
<dbReference type="PROSITE" id="PS00626">
    <property type="entry name" value="RCC1_2"/>
    <property type="match status" value="1"/>
</dbReference>
<dbReference type="Proteomes" id="UP001148786">
    <property type="component" value="Unassembled WGS sequence"/>
</dbReference>
<keyword evidence="4" id="KW-1185">Reference proteome</keyword>
<evidence type="ECO:0000256" key="2">
    <source>
        <dbReference type="PROSITE-ProRule" id="PRU00235"/>
    </source>
</evidence>
<dbReference type="InterPro" id="IPR051210">
    <property type="entry name" value="Ub_ligase/GEF_domain"/>
</dbReference>
<organism evidence="3 4">
    <name type="scientific">Agrocybe chaxingu</name>
    <dbReference type="NCBI Taxonomy" id="84603"/>
    <lineage>
        <taxon>Eukaryota</taxon>
        <taxon>Fungi</taxon>
        <taxon>Dikarya</taxon>
        <taxon>Basidiomycota</taxon>
        <taxon>Agaricomycotina</taxon>
        <taxon>Agaricomycetes</taxon>
        <taxon>Agaricomycetidae</taxon>
        <taxon>Agaricales</taxon>
        <taxon>Agaricineae</taxon>
        <taxon>Strophariaceae</taxon>
        <taxon>Agrocybe</taxon>
    </lineage>
</organism>
<dbReference type="PRINTS" id="PR00633">
    <property type="entry name" value="RCCNDNSATION"/>
</dbReference>
<keyword evidence="1" id="KW-0677">Repeat</keyword>
<comment type="caution">
    <text evidence="3">The sequence shown here is derived from an EMBL/GenBank/DDBJ whole genome shotgun (WGS) entry which is preliminary data.</text>
</comment>
<feature type="repeat" description="RCC1" evidence="2">
    <location>
        <begin position="2"/>
        <end position="57"/>
    </location>
</feature>
<dbReference type="SUPFAM" id="SSF50985">
    <property type="entry name" value="RCC1/BLIP-II"/>
    <property type="match status" value="1"/>
</dbReference>
<dbReference type="EMBL" id="JANKHO010000767">
    <property type="protein sequence ID" value="KAJ3506434.1"/>
    <property type="molecule type" value="Genomic_DNA"/>
</dbReference>
<dbReference type="OrthoDB" id="5370059at2759"/>
<dbReference type="InterPro" id="IPR000408">
    <property type="entry name" value="Reg_chr_condens"/>
</dbReference>